<reference evidence="2 3" key="1">
    <citation type="submission" date="2019-01" db="EMBL/GenBank/DDBJ databases">
        <title>Chengkuizengella sp. nov., isolated from deep-sea sediment of East Pacific Ocean.</title>
        <authorList>
            <person name="Yang J."/>
            <person name="Lai Q."/>
            <person name="Shao Z."/>
        </authorList>
    </citation>
    <scope>NUCLEOTIDE SEQUENCE [LARGE SCALE GENOMIC DNA]</scope>
    <source>
        <strain evidence="2 3">YPA3-1-1</strain>
    </source>
</reference>
<comment type="caution">
    <text evidence="2">The sequence shown here is derived from an EMBL/GenBank/DDBJ whole genome shotgun (WGS) entry which is preliminary data.</text>
</comment>
<dbReference type="InterPro" id="IPR025154">
    <property type="entry name" value="Put_metallopeptidase_dom"/>
</dbReference>
<dbReference type="OrthoDB" id="9809307at2"/>
<gene>
    <name evidence="2" type="ORF">ERL59_00550</name>
</gene>
<evidence type="ECO:0000313" key="2">
    <source>
        <dbReference type="EMBL" id="NBI27458.1"/>
    </source>
</evidence>
<dbReference type="PANTHER" id="PTHR38730">
    <property type="entry name" value="SLL7028 PROTEIN"/>
    <property type="match status" value="1"/>
</dbReference>
<dbReference type="AlphaFoldDB" id="A0A6N9Q1I4"/>
<protein>
    <submittedName>
        <fullName evidence="2">Peptidase</fullName>
    </submittedName>
</protein>
<dbReference type="Pfam" id="PF13203">
    <property type="entry name" value="DUF2201_N"/>
    <property type="match status" value="1"/>
</dbReference>
<keyword evidence="3" id="KW-1185">Reference proteome</keyword>
<evidence type="ECO:0000259" key="1">
    <source>
        <dbReference type="Pfam" id="PF13203"/>
    </source>
</evidence>
<evidence type="ECO:0000313" key="3">
    <source>
        <dbReference type="Proteomes" id="UP000448943"/>
    </source>
</evidence>
<proteinExistence type="predicted"/>
<name>A0A6N9Q1I4_9BACL</name>
<accession>A0A6N9Q1I4</accession>
<dbReference type="Proteomes" id="UP000448943">
    <property type="component" value="Unassembled WGS sequence"/>
</dbReference>
<dbReference type="RefSeq" id="WP_160643403.1">
    <property type="nucleotide sequence ID" value="NZ_SIJB01000001.1"/>
</dbReference>
<feature type="domain" description="Putative metallopeptidase" evidence="1">
    <location>
        <begin position="216"/>
        <end position="345"/>
    </location>
</feature>
<dbReference type="EMBL" id="SIJB01000001">
    <property type="protein sequence ID" value="NBI27458.1"/>
    <property type="molecule type" value="Genomic_DNA"/>
</dbReference>
<organism evidence="2 3">
    <name type="scientific">Chengkuizengella marina</name>
    <dbReference type="NCBI Taxonomy" id="2507566"/>
    <lineage>
        <taxon>Bacteria</taxon>
        <taxon>Bacillati</taxon>
        <taxon>Bacillota</taxon>
        <taxon>Bacilli</taxon>
        <taxon>Bacillales</taxon>
        <taxon>Paenibacillaceae</taxon>
        <taxon>Chengkuizengella</taxon>
    </lineage>
</organism>
<dbReference type="PANTHER" id="PTHR38730:SF1">
    <property type="entry name" value="SLL7028 PROTEIN"/>
    <property type="match status" value="1"/>
</dbReference>
<sequence length="601" mass="68068">MSKDKKQKVDIASVHFLKANLYIENHPMFSPLVTHANIFREENTPYPPNGWAVVSKKGNIYTNPNKKGGIDEWIYILAHCLLHLGFGHFKEKENKQYWNIACDVYIAKFLLDMKLGKPPWALGYQIQTPVKNEDKLYDSFIENGVPEEFIYLGTAGENQIDMLFKDHMYTYRWGGEIDWQACFGKGLSIAVTSAIQVAGGYQDTLSEGSGKYSIPEKAKKWFVNHYPLLGSLASNFKIIDDVTLCQRLDISIAAIDVLEKEIYINPAAGLDEEECKFVLAHEFLHAGLMHQQRCLGRDHYFWNVACDYVINHWLVEMGIGEIPKVGILLDQNMKGLSAESIYDRIVSDIRTYKKIYTLRGIGQGDIIEKGNRSFWDPRNGITIDDFCKNSLQQGFVYHQEMNRGLLPAGLVEEIKALGQPPIKWDVELAKWFDQHFSPQEKIRTYARISRRQSSTPDIPRPKWVSNGGDEDGRTFGVILDTSGSMDKKLLSKALGAISSYSLSRDVPFARVVFCDAMAYDAGYLSPEEIAGRVQVKGRGGTILQPAIDLLQETDDFPKKGPILIITDGYIHRLKITREHAYIIPKGNSLPFVPKGPVFRIE</sequence>